<feature type="domain" description="Carbohydrate kinase FGGY N-terminal" evidence="5">
    <location>
        <begin position="23"/>
        <end position="266"/>
    </location>
</feature>
<proteinExistence type="inferred from homology"/>
<dbReference type="InterPro" id="IPR018485">
    <property type="entry name" value="FGGY_C"/>
</dbReference>
<dbReference type="Pfam" id="PF00370">
    <property type="entry name" value="FGGY_N"/>
    <property type="match status" value="1"/>
</dbReference>
<evidence type="ECO:0000313" key="7">
    <source>
        <dbReference type="EMBL" id="MDR6243959.1"/>
    </source>
</evidence>
<dbReference type="CDD" id="cd07770">
    <property type="entry name" value="ASKHA_NBD_FGGY_GntK"/>
    <property type="match status" value="1"/>
</dbReference>
<dbReference type="EMBL" id="JAVDQH010000006">
    <property type="protein sequence ID" value="MDR6243959.1"/>
    <property type="molecule type" value="Genomic_DNA"/>
</dbReference>
<dbReference type="InterPro" id="IPR018483">
    <property type="entry name" value="Carb_kinase_FGGY_CS"/>
</dbReference>
<dbReference type="GO" id="GO:0046316">
    <property type="term" value="F:gluconokinase activity"/>
    <property type="evidence" value="ECO:0007669"/>
    <property type="project" value="UniProtKB-EC"/>
</dbReference>
<evidence type="ECO:0000256" key="1">
    <source>
        <dbReference type="ARBA" id="ARBA00009156"/>
    </source>
</evidence>
<dbReference type="PROSITE" id="PS00445">
    <property type="entry name" value="FGGY_KINASES_2"/>
    <property type="match status" value="1"/>
</dbReference>
<dbReference type="Gene3D" id="3.30.420.40">
    <property type="match status" value="2"/>
</dbReference>
<comment type="caution">
    <text evidence="7">The sequence shown here is derived from an EMBL/GenBank/DDBJ whole genome shotgun (WGS) entry which is preliminary data.</text>
</comment>
<dbReference type="Proteomes" id="UP001185028">
    <property type="component" value="Unassembled WGS sequence"/>
</dbReference>
<evidence type="ECO:0000256" key="2">
    <source>
        <dbReference type="ARBA" id="ARBA00022679"/>
    </source>
</evidence>
<keyword evidence="3 4" id="KW-0418">Kinase</keyword>
<dbReference type="PANTHER" id="PTHR43095">
    <property type="entry name" value="SUGAR KINASE"/>
    <property type="match status" value="1"/>
</dbReference>
<comment type="similarity">
    <text evidence="1 4">Belongs to the FGGY kinase family.</text>
</comment>
<organism evidence="7 8">
    <name type="scientific">Paenibacillus hunanensis</name>
    <dbReference type="NCBI Taxonomy" id="539262"/>
    <lineage>
        <taxon>Bacteria</taxon>
        <taxon>Bacillati</taxon>
        <taxon>Bacillota</taxon>
        <taxon>Bacilli</taxon>
        <taxon>Bacillales</taxon>
        <taxon>Paenibacillaceae</taxon>
        <taxon>Paenibacillus</taxon>
    </lineage>
</organism>
<sequence length="531" mass="58191">MNDTANGNGSLPHTEAQPGAMRMIGVDIGTTSTKAVLFQENGTVMTTSNIGYPLYTPTPSTAEQDPDEILRAVMDTIAGVMKDSSTSPEQVLFVSFSSAMHSLIAVDEQGKPLTRCITWADNRSAAYARKLKHELNGQDIYMRTGTPIHPMSPLTKLMWLSDEQPDLVARTYKFISIKEYVFLRLFGEYVVDHSIASCTGLFNLRELDWDAEALNIAGITATKLSRPVPTTHQLAGMNPEAAMLMGLSVDTPFIVGASDGVLSNLGVGAIEPGVVAVTIGTSGAIRTVVDEPVTDPKGRIFCYALTEDKWVIGGPVNNGGMLFRWVRDEFAASEVETAKRLGIDSYDVLTRIAEQVPAGSEGLLFHPYLTGERAPLWNPDARGSFIGLTMKHRKEHMIRSVLEGVIFNLYTVMLAMKEQIGHPAKIHATGGFARSSLWRQMMADIFDQEVIVPESIESSCLGAVVLGLYGMGRIESLDIVSSMIGSTHAHEPKPEHTHVYHQLLPIYVSIFRSLEQQYTALAQFQNREQSL</sequence>
<dbReference type="PANTHER" id="PTHR43095:SF2">
    <property type="entry name" value="GLUCONOKINASE"/>
    <property type="match status" value="1"/>
</dbReference>
<keyword evidence="8" id="KW-1185">Reference proteome</keyword>
<dbReference type="InterPro" id="IPR000577">
    <property type="entry name" value="Carb_kinase_FGGY"/>
</dbReference>
<evidence type="ECO:0000259" key="6">
    <source>
        <dbReference type="Pfam" id="PF02782"/>
    </source>
</evidence>
<evidence type="ECO:0000256" key="4">
    <source>
        <dbReference type="RuleBase" id="RU003733"/>
    </source>
</evidence>
<dbReference type="InterPro" id="IPR043129">
    <property type="entry name" value="ATPase_NBD"/>
</dbReference>
<dbReference type="PROSITE" id="PS00933">
    <property type="entry name" value="FGGY_KINASES_1"/>
    <property type="match status" value="1"/>
</dbReference>
<dbReference type="InterPro" id="IPR050406">
    <property type="entry name" value="FGGY_Carb_Kinase"/>
</dbReference>
<reference evidence="7 8" key="1">
    <citation type="submission" date="2023-07" db="EMBL/GenBank/DDBJ databases">
        <title>Genomic Encyclopedia of Type Strains, Phase IV (KMG-IV): sequencing the most valuable type-strain genomes for metagenomic binning, comparative biology and taxonomic classification.</title>
        <authorList>
            <person name="Goeker M."/>
        </authorList>
    </citation>
    <scope>NUCLEOTIDE SEQUENCE [LARGE SCALE GENOMIC DNA]</scope>
    <source>
        <strain evidence="7 8">DSM 22170</strain>
    </source>
</reference>
<name>A0ABU1IXH3_9BACL</name>
<keyword evidence="2 4" id="KW-0808">Transferase</keyword>
<evidence type="ECO:0000313" key="8">
    <source>
        <dbReference type="Proteomes" id="UP001185028"/>
    </source>
</evidence>
<dbReference type="NCBIfam" id="TIGR01314">
    <property type="entry name" value="gntK_FGGY"/>
    <property type="match status" value="1"/>
</dbReference>
<evidence type="ECO:0000259" key="5">
    <source>
        <dbReference type="Pfam" id="PF00370"/>
    </source>
</evidence>
<dbReference type="SUPFAM" id="SSF53067">
    <property type="entry name" value="Actin-like ATPase domain"/>
    <property type="match status" value="2"/>
</dbReference>
<evidence type="ECO:0000256" key="3">
    <source>
        <dbReference type="ARBA" id="ARBA00022777"/>
    </source>
</evidence>
<gene>
    <name evidence="7" type="ORF">JOC58_001852</name>
</gene>
<feature type="domain" description="Carbohydrate kinase FGGY C-terminal" evidence="6">
    <location>
        <begin position="276"/>
        <end position="470"/>
    </location>
</feature>
<dbReference type="PIRSF" id="PIRSF000538">
    <property type="entry name" value="GlpK"/>
    <property type="match status" value="1"/>
</dbReference>
<dbReference type="InterPro" id="IPR018484">
    <property type="entry name" value="FGGY_N"/>
</dbReference>
<accession>A0ABU1IXH3</accession>
<dbReference type="InterPro" id="IPR006002">
    <property type="entry name" value="Gluconate_kinase"/>
</dbReference>
<protein>
    <submittedName>
        <fullName evidence="7">Gluconokinase</fullName>
        <ecNumber evidence="7">2.7.1.12</ecNumber>
    </submittedName>
</protein>
<dbReference type="EC" id="2.7.1.12" evidence="7"/>
<dbReference type="Pfam" id="PF02782">
    <property type="entry name" value="FGGY_C"/>
    <property type="match status" value="1"/>
</dbReference>